<gene>
    <name evidence="1" type="ORF">L596_022789</name>
</gene>
<proteinExistence type="predicted"/>
<organism evidence="1 2">
    <name type="scientific">Steinernema carpocapsae</name>
    <name type="common">Entomopathogenic nematode</name>
    <dbReference type="NCBI Taxonomy" id="34508"/>
    <lineage>
        <taxon>Eukaryota</taxon>
        <taxon>Metazoa</taxon>
        <taxon>Ecdysozoa</taxon>
        <taxon>Nematoda</taxon>
        <taxon>Chromadorea</taxon>
        <taxon>Rhabditida</taxon>
        <taxon>Tylenchina</taxon>
        <taxon>Panagrolaimomorpha</taxon>
        <taxon>Strongyloidoidea</taxon>
        <taxon>Steinernematidae</taxon>
        <taxon>Steinernema</taxon>
    </lineage>
</organism>
<dbReference type="Proteomes" id="UP000298663">
    <property type="component" value="Unassembled WGS sequence"/>
</dbReference>
<dbReference type="EMBL" id="AZBU02000007">
    <property type="protein sequence ID" value="TKR70815.1"/>
    <property type="molecule type" value="Genomic_DNA"/>
</dbReference>
<comment type="caution">
    <text evidence="1">The sequence shown here is derived from an EMBL/GenBank/DDBJ whole genome shotgun (WGS) entry which is preliminary data.</text>
</comment>
<sequence>MILRSTRTPISHVEFQLYEVSNKSKIALESILSALPNFDVLKAKNNVFYIQDLFEKAAKIKIEEFIIKKSLQNLILKRLENPKPVNFMLYQASENGNVYQDLLKTFYTADHSNSTFWIAVEDKMSRFVENRKFAGIDFFKTNPFRKGYCIWLESGF</sequence>
<evidence type="ECO:0000313" key="2">
    <source>
        <dbReference type="Proteomes" id="UP000298663"/>
    </source>
</evidence>
<dbReference type="AlphaFoldDB" id="A0A4V6A0B9"/>
<reference evidence="1 2" key="1">
    <citation type="journal article" date="2015" name="Genome Biol.">
        <title>Comparative genomics of Steinernema reveals deeply conserved gene regulatory networks.</title>
        <authorList>
            <person name="Dillman A.R."/>
            <person name="Macchietto M."/>
            <person name="Porter C.F."/>
            <person name="Rogers A."/>
            <person name="Williams B."/>
            <person name="Antoshechkin I."/>
            <person name="Lee M.M."/>
            <person name="Goodwin Z."/>
            <person name="Lu X."/>
            <person name="Lewis E.E."/>
            <person name="Goodrich-Blair H."/>
            <person name="Stock S.P."/>
            <person name="Adams B.J."/>
            <person name="Sternberg P.W."/>
            <person name="Mortazavi A."/>
        </authorList>
    </citation>
    <scope>NUCLEOTIDE SEQUENCE [LARGE SCALE GENOMIC DNA]</scope>
    <source>
        <strain evidence="1 2">ALL</strain>
    </source>
</reference>
<name>A0A4V6A0B9_STECR</name>
<reference evidence="1 2" key="2">
    <citation type="journal article" date="2019" name="G3 (Bethesda)">
        <title>Hybrid Assembly of the Genome of the Entomopathogenic Nematode Steinernema carpocapsae Identifies the X-Chromosome.</title>
        <authorList>
            <person name="Serra L."/>
            <person name="Macchietto M."/>
            <person name="Macias-Munoz A."/>
            <person name="McGill C.J."/>
            <person name="Rodriguez I.M."/>
            <person name="Rodriguez B."/>
            <person name="Murad R."/>
            <person name="Mortazavi A."/>
        </authorList>
    </citation>
    <scope>NUCLEOTIDE SEQUENCE [LARGE SCALE GENOMIC DNA]</scope>
    <source>
        <strain evidence="1 2">ALL</strain>
    </source>
</reference>
<evidence type="ECO:0000313" key="1">
    <source>
        <dbReference type="EMBL" id="TKR70815.1"/>
    </source>
</evidence>
<accession>A0A4V6A0B9</accession>
<keyword evidence="2" id="KW-1185">Reference proteome</keyword>
<protein>
    <submittedName>
        <fullName evidence="1">Uncharacterized protein</fullName>
    </submittedName>
</protein>